<dbReference type="PANTHER" id="PTHR12849:SF0">
    <property type="entry name" value="LARIAT DEBRANCHING ENZYME"/>
    <property type="match status" value="1"/>
</dbReference>
<evidence type="ECO:0000256" key="7">
    <source>
        <dbReference type="ARBA" id="ARBA00023004"/>
    </source>
</evidence>
<comment type="caution">
    <text evidence="12">The sequence shown here is derived from an EMBL/GenBank/DDBJ whole genome shotgun (WGS) entry which is preliminary data.</text>
</comment>
<keyword evidence="4" id="KW-0479">Metal-binding</keyword>
<comment type="cofactor">
    <cofactor evidence="1">
        <name>Mn(2+)</name>
        <dbReference type="ChEBI" id="CHEBI:29035"/>
    </cofactor>
</comment>
<dbReference type="GO" id="GO:0046872">
    <property type="term" value="F:metal ion binding"/>
    <property type="evidence" value="ECO:0007669"/>
    <property type="project" value="UniProtKB-KW"/>
</dbReference>
<evidence type="ECO:0000313" key="12">
    <source>
        <dbReference type="EMBL" id="ESZ96721.1"/>
    </source>
</evidence>
<evidence type="ECO:0000256" key="4">
    <source>
        <dbReference type="ARBA" id="ARBA00022723"/>
    </source>
</evidence>
<dbReference type="STRING" id="1432307.W9CLJ5"/>
<feature type="compositionally biased region" description="Polar residues" evidence="10">
    <location>
        <begin position="381"/>
        <end position="397"/>
    </location>
</feature>
<dbReference type="Proteomes" id="UP000019487">
    <property type="component" value="Unassembled WGS sequence"/>
</dbReference>
<evidence type="ECO:0000256" key="10">
    <source>
        <dbReference type="SAM" id="MobiDB-lite"/>
    </source>
</evidence>
<feature type="compositionally biased region" description="Acidic residues" evidence="10">
    <location>
        <begin position="364"/>
        <end position="375"/>
    </location>
</feature>
<protein>
    <recommendedName>
        <fullName evidence="11">Lariat debranching enzyme C-terminal domain-containing protein</fullName>
    </recommendedName>
</protein>
<evidence type="ECO:0000256" key="5">
    <source>
        <dbReference type="ARBA" id="ARBA00022801"/>
    </source>
</evidence>
<name>W9CLJ5_SCLBF</name>
<gene>
    <name evidence="12" type="ORF">SBOR_2865</name>
</gene>
<accession>W9CLJ5</accession>
<evidence type="ECO:0000256" key="3">
    <source>
        <dbReference type="ARBA" id="ARBA00004123"/>
    </source>
</evidence>
<comment type="cofactor">
    <cofactor evidence="2">
        <name>Zn(2+)</name>
        <dbReference type="ChEBI" id="CHEBI:29105"/>
    </cofactor>
</comment>
<evidence type="ECO:0000256" key="6">
    <source>
        <dbReference type="ARBA" id="ARBA00022833"/>
    </source>
</evidence>
<feature type="compositionally biased region" description="Gly residues" evidence="10">
    <location>
        <begin position="642"/>
        <end position="655"/>
    </location>
</feature>
<organism evidence="12 13">
    <name type="scientific">Sclerotinia borealis (strain F-4128)</name>
    <dbReference type="NCBI Taxonomy" id="1432307"/>
    <lineage>
        <taxon>Eukaryota</taxon>
        <taxon>Fungi</taxon>
        <taxon>Dikarya</taxon>
        <taxon>Ascomycota</taxon>
        <taxon>Pezizomycotina</taxon>
        <taxon>Leotiomycetes</taxon>
        <taxon>Helotiales</taxon>
        <taxon>Sclerotiniaceae</taxon>
        <taxon>Sclerotinia</taxon>
    </lineage>
</organism>
<dbReference type="GO" id="GO:0005634">
    <property type="term" value="C:nucleus"/>
    <property type="evidence" value="ECO:0007669"/>
    <property type="project" value="UniProtKB-SubCell"/>
</dbReference>
<dbReference type="SMART" id="SM01124">
    <property type="entry name" value="DBR1"/>
    <property type="match status" value="1"/>
</dbReference>
<dbReference type="InterPro" id="IPR007708">
    <property type="entry name" value="DBR1_C"/>
</dbReference>
<evidence type="ECO:0000256" key="8">
    <source>
        <dbReference type="ARBA" id="ARBA00023211"/>
    </source>
</evidence>
<dbReference type="OrthoDB" id="407609at2759"/>
<dbReference type="PANTHER" id="PTHR12849">
    <property type="entry name" value="RNA LARIAT DEBRANCHING ENZYME"/>
    <property type="match status" value="1"/>
</dbReference>
<keyword evidence="5" id="KW-0378">Hydrolase</keyword>
<sequence>MNFGFRFALEIGKRGRSNSKLFSTSSINSGLVRNSAEIRKSYHLSYGREYGYITIRNLSSKNPSEKRNESPNMAATIQEVNGLRIAVEGCGHGTLNAIYASIEKACEARGWDGVDLLIIGGDFQAVRNANDLTVMSCPVKYREIGDFHAYYSGLKKAPYLTIFVGGNHEASSHLWELYYGGWVAPNIYYMGAANVVQLGGVRIAAMSGIWKGYNYNKSHYERLPYNQDDVKSIYHVREYDVRKLLQVGTQIDIGISHDWPRAVEKHGDMKKLWRMKPDFERESIDGTLGNLAASYVMDRLRPPYWFAAHLHCKFSAVKTYEDGQKSKNPEEPKEEKVKATEEAPPVESNDAAVEPQPIIPHNDDEIDLDMDDDDSPPVTEAPTNVNAATGNPQSENAPSAAEESVPSVVPSDIRAQLPAAFSKSAHLAHREPRAQPGQPPPPEITNKAVRFLALDKCLPSRKYLQLLEVQPYDSTKETTLRAKPKFEYDPEWLAITRVFNPDLILGDKTAKLSEDMGEAHYRSLIKKEQAWVDEHIVQQNKLEIPTNFVTTAPPFLEGMPEIVKEGPLEYNNPQIQQFCDLLGMENKFYASDEEKQIRMQNGPAPVEERRDGGFGGRGGSRGRGGRGGGRGFGDGRGHRGGGRGGGRGRGGGGRH</sequence>
<keyword evidence="9" id="KW-0539">Nucleus</keyword>
<dbReference type="HOGENOM" id="CLU_005893_3_0_1"/>
<dbReference type="SUPFAM" id="SSF56300">
    <property type="entry name" value="Metallo-dependent phosphatases"/>
    <property type="match status" value="1"/>
</dbReference>
<feature type="domain" description="Lariat debranching enzyme C-terminal" evidence="11">
    <location>
        <begin position="438"/>
        <end position="588"/>
    </location>
</feature>
<dbReference type="InterPro" id="IPR029052">
    <property type="entry name" value="Metallo-depent_PP-like"/>
</dbReference>
<evidence type="ECO:0000259" key="11">
    <source>
        <dbReference type="SMART" id="SM01124"/>
    </source>
</evidence>
<evidence type="ECO:0000313" key="13">
    <source>
        <dbReference type="Proteomes" id="UP000019487"/>
    </source>
</evidence>
<dbReference type="AlphaFoldDB" id="W9CLJ5"/>
<keyword evidence="8" id="KW-0464">Manganese</keyword>
<keyword evidence="13" id="KW-1185">Reference proteome</keyword>
<feature type="region of interest" description="Disordered" evidence="10">
    <location>
        <begin position="320"/>
        <end position="409"/>
    </location>
</feature>
<reference evidence="12 13" key="1">
    <citation type="journal article" date="2014" name="Genome Announc.">
        <title>Draft genome sequence of Sclerotinia borealis, a psychrophilic plant pathogenic fungus.</title>
        <authorList>
            <person name="Mardanov A.V."/>
            <person name="Beletsky A.V."/>
            <person name="Kadnikov V.V."/>
            <person name="Ignatov A.N."/>
            <person name="Ravin N.V."/>
        </authorList>
    </citation>
    <scope>NUCLEOTIDE SEQUENCE [LARGE SCALE GENOMIC DNA]</scope>
    <source>
        <strain evidence="13">F-4157</strain>
    </source>
</reference>
<keyword evidence="7" id="KW-0408">Iron</keyword>
<keyword evidence="6" id="KW-0862">Zinc</keyword>
<dbReference type="GO" id="GO:0008419">
    <property type="term" value="F:RNA lariat debranching enzyme activity"/>
    <property type="evidence" value="ECO:0007669"/>
    <property type="project" value="TreeGrafter"/>
</dbReference>
<feature type="region of interest" description="Disordered" evidence="10">
    <location>
        <begin position="596"/>
        <end position="655"/>
    </location>
</feature>
<dbReference type="GO" id="GO:0000398">
    <property type="term" value="P:mRNA splicing, via spliceosome"/>
    <property type="evidence" value="ECO:0007669"/>
    <property type="project" value="TreeGrafter"/>
</dbReference>
<feature type="region of interest" description="Disordered" evidence="10">
    <location>
        <begin position="423"/>
        <end position="442"/>
    </location>
</feature>
<dbReference type="Pfam" id="PF05011">
    <property type="entry name" value="DBR1"/>
    <property type="match status" value="1"/>
</dbReference>
<proteinExistence type="predicted"/>
<dbReference type="EMBL" id="AYSA01000125">
    <property type="protein sequence ID" value="ESZ96721.1"/>
    <property type="molecule type" value="Genomic_DNA"/>
</dbReference>
<evidence type="ECO:0000256" key="2">
    <source>
        <dbReference type="ARBA" id="ARBA00001947"/>
    </source>
</evidence>
<evidence type="ECO:0000256" key="9">
    <source>
        <dbReference type="ARBA" id="ARBA00023242"/>
    </source>
</evidence>
<dbReference type="InterPro" id="IPR041816">
    <property type="entry name" value="Dbr1_N"/>
</dbReference>
<dbReference type="CDD" id="cd00844">
    <property type="entry name" value="MPP_Dbr1_N"/>
    <property type="match status" value="1"/>
</dbReference>
<feature type="compositionally biased region" description="Gly residues" evidence="10">
    <location>
        <begin position="613"/>
        <end position="634"/>
    </location>
</feature>
<evidence type="ECO:0000256" key="1">
    <source>
        <dbReference type="ARBA" id="ARBA00001936"/>
    </source>
</evidence>
<feature type="compositionally biased region" description="Basic and acidic residues" evidence="10">
    <location>
        <begin position="320"/>
        <end position="341"/>
    </location>
</feature>
<comment type="subcellular location">
    <subcellularLocation>
        <location evidence="3">Nucleus</location>
    </subcellularLocation>
</comment>